<dbReference type="NCBIfam" id="TIGR02532">
    <property type="entry name" value="IV_pilin_GFxxxE"/>
    <property type="match status" value="1"/>
</dbReference>
<feature type="transmembrane region" description="Helical" evidence="1">
    <location>
        <begin position="20"/>
        <end position="40"/>
    </location>
</feature>
<evidence type="ECO:0000313" key="3">
    <source>
        <dbReference type="Proteomes" id="UP000265930"/>
    </source>
</evidence>
<reference evidence="2 3" key="1">
    <citation type="submission" date="2018-08" db="EMBL/GenBank/DDBJ databases">
        <title>Genome of Clostridium chromiireducens C1, DSM12136.</title>
        <authorList>
            <person name="Xing M."/>
            <person name="Wei Y."/>
            <person name="Ang E.L."/>
            <person name="Zhao H."/>
            <person name="Zhang Y."/>
        </authorList>
    </citation>
    <scope>NUCLEOTIDE SEQUENCE [LARGE SCALE GENOMIC DNA]</scope>
    <source>
        <strain evidence="2 3">C1</strain>
    </source>
</reference>
<keyword evidence="1" id="KW-1133">Transmembrane helix</keyword>
<keyword evidence="1" id="KW-0812">Transmembrane</keyword>
<dbReference type="InterPro" id="IPR045584">
    <property type="entry name" value="Pilin-like"/>
</dbReference>
<evidence type="ECO:0000256" key="1">
    <source>
        <dbReference type="SAM" id="Phobius"/>
    </source>
</evidence>
<dbReference type="InterPro" id="IPR012902">
    <property type="entry name" value="N_methyl_site"/>
</dbReference>
<comment type="caution">
    <text evidence="2">The sequence shown here is derived from an EMBL/GenBank/DDBJ whole genome shotgun (WGS) entry which is preliminary data.</text>
</comment>
<dbReference type="AlphaFoldDB" id="A0A399IT37"/>
<sequence>MINLSIRKKNELTKKKKKGFTLIELIIVIAIIAILAAIAIPRFGAIRESGNVKSDIATAKNIQTAVSTAISNGDITLDSSGDNSSFSLATIMDGNIPKAKAQGFAGQSFTATVDNNQVIVKIGSTEILPVPASSTYSSVLS</sequence>
<evidence type="ECO:0000313" key="2">
    <source>
        <dbReference type="EMBL" id="RII36130.1"/>
    </source>
</evidence>
<dbReference type="RefSeq" id="WP_119365529.1">
    <property type="nucleotide sequence ID" value="NZ_QXDJ01000001.1"/>
</dbReference>
<dbReference type="EMBL" id="QXDJ01000001">
    <property type="protein sequence ID" value="RII36130.1"/>
    <property type="molecule type" value="Genomic_DNA"/>
</dbReference>
<dbReference type="Proteomes" id="UP000265930">
    <property type="component" value="Unassembled WGS sequence"/>
</dbReference>
<dbReference type="Pfam" id="PF07963">
    <property type="entry name" value="N_methyl"/>
    <property type="match status" value="1"/>
</dbReference>
<dbReference type="PROSITE" id="PS00409">
    <property type="entry name" value="PROKAR_NTER_METHYL"/>
    <property type="match status" value="1"/>
</dbReference>
<gene>
    <name evidence="2" type="ORF">D2A34_01790</name>
</gene>
<name>A0A399IT37_9CLOT</name>
<proteinExistence type="predicted"/>
<dbReference type="Gene3D" id="3.30.700.10">
    <property type="entry name" value="Glycoprotein, Type 4 Pilin"/>
    <property type="match status" value="1"/>
</dbReference>
<accession>A0A399IT37</accession>
<protein>
    <submittedName>
        <fullName evidence="2">Prepilin-type N-terminal cleavage/methylation domain-containing protein</fullName>
    </submittedName>
</protein>
<keyword evidence="1" id="KW-0472">Membrane</keyword>
<dbReference type="SUPFAM" id="SSF54523">
    <property type="entry name" value="Pili subunits"/>
    <property type="match status" value="1"/>
</dbReference>
<dbReference type="PANTHER" id="PTHR30093">
    <property type="entry name" value="GENERAL SECRETION PATHWAY PROTEIN G"/>
    <property type="match status" value="1"/>
</dbReference>
<organism evidence="2 3">
    <name type="scientific">Clostridium chromiireducens</name>
    <dbReference type="NCBI Taxonomy" id="225345"/>
    <lineage>
        <taxon>Bacteria</taxon>
        <taxon>Bacillati</taxon>
        <taxon>Bacillota</taxon>
        <taxon>Clostridia</taxon>
        <taxon>Eubacteriales</taxon>
        <taxon>Clostridiaceae</taxon>
        <taxon>Clostridium</taxon>
    </lineage>
</organism>